<comment type="subcellular location">
    <subcellularLocation>
        <location evidence="1">Nucleus</location>
    </subcellularLocation>
</comment>
<name>A0A445MGM1_ENSVE</name>
<dbReference type="PANTHER" id="PTHR48452">
    <property type="entry name" value="FUSED COMPOUND LEAF 1"/>
    <property type="match status" value="1"/>
</dbReference>
<organism evidence="5">
    <name type="scientific">Ensete ventricosum</name>
    <name type="common">Abyssinian banana</name>
    <name type="synonym">Musa ensete</name>
    <dbReference type="NCBI Taxonomy" id="4639"/>
    <lineage>
        <taxon>Eukaryota</taxon>
        <taxon>Viridiplantae</taxon>
        <taxon>Streptophyta</taxon>
        <taxon>Embryophyta</taxon>
        <taxon>Tracheophyta</taxon>
        <taxon>Spermatophyta</taxon>
        <taxon>Magnoliopsida</taxon>
        <taxon>Liliopsida</taxon>
        <taxon>Zingiberales</taxon>
        <taxon>Musaceae</taxon>
        <taxon>Ensete</taxon>
    </lineage>
</organism>
<dbReference type="Pfam" id="PF03791">
    <property type="entry name" value="KNOX2"/>
    <property type="match status" value="1"/>
</dbReference>
<evidence type="ECO:0000259" key="3">
    <source>
        <dbReference type="SMART" id="SM01255"/>
    </source>
</evidence>
<proteinExistence type="predicted"/>
<protein>
    <recommendedName>
        <fullName evidence="6">KNOX1 domain-containing protein</fullName>
    </recommendedName>
</protein>
<dbReference type="GO" id="GO:0003677">
    <property type="term" value="F:DNA binding"/>
    <property type="evidence" value="ECO:0007669"/>
    <property type="project" value="InterPro"/>
</dbReference>
<dbReference type="Pfam" id="PF03790">
    <property type="entry name" value="KNOX1"/>
    <property type="match status" value="1"/>
</dbReference>
<reference evidence="5" key="1">
    <citation type="journal article" date="2018" name="Data Brief">
        <title>Genome sequence data from 17 accessions of Ensete ventricosum, a staple food crop for millions in Ethiopia.</title>
        <authorList>
            <person name="Yemataw Z."/>
            <person name="Muzemil S."/>
            <person name="Ambachew D."/>
            <person name="Tripathi L."/>
            <person name="Tesfaye K."/>
            <person name="Chala A."/>
            <person name="Farbos A."/>
            <person name="O'Neill P."/>
            <person name="Moore K."/>
            <person name="Grant M."/>
            <person name="Studholme D.J."/>
        </authorList>
    </citation>
    <scope>NUCLEOTIDE SEQUENCE [LARGE SCALE GENOMIC DNA]</scope>
    <source>
        <tissue evidence="5">Leaf</tissue>
    </source>
</reference>
<dbReference type="PANTHER" id="PTHR48452:SF1">
    <property type="entry name" value="FUSED COMPOUND LEAF 1"/>
    <property type="match status" value="1"/>
</dbReference>
<dbReference type="InterPro" id="IPR005541">
    <property type="entry name" value="KNOX2"/>
</dbReference>
<evidence type="ECO:0008006" key="6">
    <source>
        <dbReference type="Google" id="ProtNLM"/>
    </source>
</evidence>
<feature type="domain" description="KNOX2" evidence="4">
    <location>
        <begin position="138"/>
        <end position="221"/>
    </location>
</feature>
<dbReference type="Proteomes" id="UP000290560">
    <property type="component" value="Unassembled WGS sequence"/>
</dbReference>
<sequence length="240" mass="25422">MFPVMRVAEPSDLAHSPLFARLVAERYVAVNDDGTAINRAGPPSRMEDLYSIHPGVLRGGDIPVIGSVSSCQVTNEASQVIGGSGVSDLTDKIKAQIANHPLYPSLLSTYIECRKVGAPPEVAQLLEEIGSEGQSSTGGGEIGADPELDEFMVKIWAHLLNALSLSLSLSLSHCCSFVLASVAQESYCLALVRYKEDLSKPFDEAASFLNDIEMQLNNLCKACSSAATTAATGNSPSGKY</sequence>
<evidence type="ECO:0000256" key="2">
    <source>
        <dbReference type="ARBA" id="ARBA00023242"/>
    </source>
</evidence>
<gene>
    <name evidence="5" type="ORF">BHM03_00023953</name>
</gene>
<dbReference type="GO" id="GO:0005634">
    <property type="term" value="C:nucleus"/>
    <property type="evidence" value="ECO:0007669"/>
    <property type="project" value="UniProtKB-SubCell"/>
</dbReference>
<dbReference type="AlphaFoldDB" id="A0A445MGM1"/>
<dbReference type="EMBL" id="KV875915">
    <property type="protein sequence ID" value="RZR73422.1"/>
    <property type="molecule type" value="Genomic_DNA"/>
</dbReference>
<dbReference type="InterPro" id="IPR005540">
    <property type="entry name" value="KNOX1"/>
</dbReference>
<keyword evidence="2" id="KW-0539">Nucleus</keyword>
<feature type="domain" description="KNOX1" evidence="3">
    <location>
        <begin position="91"/>
        <end position="135"/>
    </location>
</feature>
<dbReference type="SMART" id="SM01255">
    <property type="entry name" value="KNOX1"/>
    <property type="match status" value="1"/>
</dbReference>
<accession>A0A445MGM1</accession>
<evidence type="ECO:0000313" key="5">
    <source>
        <dbReference type="EMBL" id="RZR73422.1"/>
    </source>
</evidence>
<evidence type="ECO:0000256" key="1">
    <source>
        <dbReference type="ARBA" id="ARBA00004123"/>
    </source>
</evidence>
<dbReference type="SMART" id="SM01256">
    <property type="entry name" value="KNOX2"/>
    <property type="match status" value="1"/>
</dbReference>
<evidence type="ECO:0000259" key="4">
    <source>
        <dbReference type="SMART" id="SM01256"/>
    </source>
</evidence>